<keyword evidence="1" id="KW-0805">Transcription regulation</keyword>
<evidence type="ECO:0000313" key="5">
    <source>
        <dbReference type="EMBL" id="GEL03363.1"/>
    </source>
</evidence>
<evidence type="ECO:0000256" key="2">
    <source>
        <dbReference type="ARBA" id="ARBA00023163"/>
    </source>
</evidence>
<gene>
    <name evidence="5" type="ORF">SSA02_25260</name>
</gene>
<dbReference type="OrthoDB" id="31600at2"/>
<evidence type="ECO:0000259" key="4">
    <source>
        <dbReference type="PROSITE" id="PS51000"/>
    </source>
</evidence>
<evidence type="ECO:0000256" key="1">
    <source>
        <dbReference type="ARBA" id="ARBA00023015"/>
    </source>
</evidence>
<dbReference type="InterPro" id="IPR001034">
    <property type="entry name" value="DeoR_HTH"/>
</dbReference>
<accession>A0A511BUC1</accession>
<dbReference type="PANTHER" id="PTHR30363">
    <property type="entry name" value="HTH-TYPE TRANSCRIPTIONAL REGULATOR SRLR-RELATED"/>
    <property type="match status" value="1"/>
</dbReference>
<dbReference type="SMART" id="SM00420">
    <property type="entry name" value="HTH_DEOR"/>
    <property type="match status" value="1"/>
</dbReference>
<name>A0A511BUC1_9PROT</name>
<evidence type="ECO:0000313" key="6">
    <source>
        <dbReference type="Proteomes" id="UP000321405"/>
    </source>
</evidence>
<dbReference type="InterPro" id="IPR036390">
    <property type="entry name" value="WH_DNA-bd_sf"/>
</dbReference>
<dbReference type="PANTHER" id="PTHR30363:SF44">
    <property type="entry name" value="AGA OPERON TRANSCRIPTIONAL REPRESSOR-RELATED"/>
    <property type="match status" value="1"/>
</dbReference>
<feature type="compositionally biased region" description="Basic and acidic residues" evidence="3">
    <location>
        <begin position="243"/>
        <end position="254"/>
    </location>
</feature>
<feature type="domain" description="HTH deoR-type" evidence="4">
    <location>
        <begin position="15"/>
        <end position="70"/>
    </location>
</feature>
<dbReference type="GO" id="GO:0003700">
    <property type="term" value="F:DNA-binding transcription factor activity"/>
    <property type="evidence" value="ECO:0007669"/>
    <property type="project" value="InterPro"/>
</dbReference>
<dbReference type="PROSITE" id="PS51000">
    <property type="entry name" value="HTH_DEOR_2"/>
    <property type="match status" value="1"/>
</dbReference>
<dbReference type="SMART" id="SM01134">
    <property type="entry name" value="DeoRC"/>
    <property type="match status" value="1"/>
</dbReference>
<comment type="caution">
    <text evidence="5">The sequence shown here is derived from an EMBL/GenBank/DDBJ whole genome shotgun (WGS) entry which is preliminary data.</text>
</comment>
<organism evidence="5 6">
    <name type="scientific">Swaminathania salitolerans</name>
    <dbReference type="NCBI Taxonomy" id="182838"/>
    <lineage>
        <taxon>Bacteria</taxon>
        <taxon>Pseudomonadati</taxon>
        <taxon>Pseudomonadota</taxon>
        <taxon>Alphaproteobacteria</taxon>
        <taxon>Acetobacterales</taxon>
        <taxon>Acetobacteraceae</taxon>
        <taxon>Swaminathania</taxon>
    </lineage>
</organism>
<dbReference type="InterPro" id="IPR014036">
    <property type="entry name" value="DeoR-like_C"/>
</dbReference>
<keyword evidence="2" id="KW-0804">Transcription</keyword>
<dbReference type="RefSeq" id="WP_147094424.1">
    <property type="nucleotide sequence ID" value="NZ_BJVC01000008.1"/>
</dbReference>
<dbReference type="AlphaFoldDB" id="A0A511BUC1"/>
<evidence type="ECO:0000256" key="3">
    <source>
        <dbReference type="SAM" id="MobiDB-lite"/>
    </source>
</evidence>
<dbReference type="EMBL" id="BJVC01000008">
    <property type="protein sequence ID" value="GEL03363.1"/>
    <property type="molecule type" value="Genomic_DNA"/>
</dbReference>
<sequence>MTGEGWMSAGVGRATLKRRLAIIDAVRRLGFARTETLAELFDVSSVTIRSDLAYLQNQNLVIRVNGGARPCLDRMPVSSGDEPPDIAGCHALARQAARRIGAGQTVFLDNSRASSLVPLHALSGALRFLVNGLDSFHLASRSCDSTIALLGGSYDRQGLPVGDPAARQALSFYEIDFAILAVSHVTEDRVVCLDRSGNCLEAACGQAERVLLLHVPDGRASEGGPVIGRDARMEVIGRDAREGITGRDAREENPGSRSAVFCTE</sequence>
<dbReference type="Pfam" id="PF00455">
    <property type="entry name" value="DeoRC"/>
    <property type="match status" value="1"/>
</dbReference>
<dbReference type="Proteomes" id="UP000321405">
    <property type="component" value="Unassembled WGS sequence"/>
</dbReference>
<dbReference type="Pfam" id="PF08220">
    <property type="entry name" value="HTH_DeoR"/>
    <property type="match status" value="1"/>
</dbReference>
<dbReference type="InterPro" id="IPR050313">
    <property type="entry name" value="Carb_Metab_HTH_regulators"/>
</dbReference>
<keyword evidence="6" id="KW-1185">Reference proteome</keyword>
<dbReference type="SUPFAM" id="SSF46785">
    <property type="entry name" value="Winged helix' DNA-binding domain"/>
    <property type="match status" value="1"/>
</dbReference>
<feature type="region of interest" description="Disordered" evidence="3">
    <location>
        <begin position="243"/>
        <end position="264"/>
    </location>
</feature>
<reference evidence="5 6" key="1">
    <citation type="submission" date="2019-07" db="EMBL/GenBank/DDBJ databases">
        <title>Whole genome shotgun sequence of Swaminathania salitolerans NBRC 104436.</title>
        <authorList>
            <person name="Hosoyama A."/>
            <person name="Uohara A."/>
            <person name="Ohji S."/>
            <person name="Ichikawa N."/>
        </authorList>
    </citation>
    <scope>NUCLEOTIDE SEQUENCE [LARGE SCALE GENOMIC DNA]</scope>
    <source>
        <strain evidence="5 6">NBRC 104436</strain>
    </source>
</reference>
<protein>
    <recommendedName>
        <fullName evidence="4">HTH deoR-type domain-containing protein</fullName>
    </recommendedName>
</protein>
<proteinExistence type="predicted"/>